<dbReference type="AlphaFoldDB" id="A0A1I7T6S0"/>
<evidence type="ECO:0000256" key="3">
    <source>
        <dbReference type="ARBA" id="ARBA00022989"/>
    </source>
</evidence>
<dbReference type="WBParaSite" id="Csp11.Scaffold522.g2955.t1">
    <property type="protein sequence ID" value="Csp11.Scaffold522.g2955.t1"/>
    <property type="gene ID" value="Csp11.Scaffold522.g2955"/>
</dbReference>
<name>A0A1I7T6S0_9PELO</name>
<evidence type="ECO:0000259" key="6">
    <source>
        <dbReference type="PROSITE" id="PS50262"/>
    </source>
</evidence>
<organism evidence="7 8">
    <name type="scientific">Caenorhabditis tropicalis</name>
    <dbReference type="NCBI Taxonomy" id="1561998"/>
    <lineage>
        <taxon>Eukaryota</taxon>
        <taxon>Metazoa</taxon>
        <taxon>Ecdysozoa</taxon>
        <taxon>Nematoda</taxon>
        <taxon>Chromadorea</taxon>
        <taxon>Rhabditida</taxon>
        <taxon>Rhabditina</taxon>
        <taxon>Rhabditomorpha</taxon>
        <taxon>Rhabditoidea</taxon>
        <taxon>Rhabditidae</taxon>
        <taxon>Peloderinae</taxon>
        <taxon>Caenorhabditis</taxon>
    </lineage>
</organism>
<dbReference type="PANTHER" id="PTHR22751">
    <property type="entry name" value="G-PROTEIN COUPLED RECEPTOR-RELATED"/>
    <property type="match status" value="1"/>
</dbReference>
<keyword evidence="4 5" id="KW-0472">Membrane</keyword>
<evidence type="ECO:0000256" key="4">
    <source>
        <dbReference type="ARBA" id="ARBA00023136"/>
    </source>
</evidence>
<evidence type="ECO:0000313" key="8">
    <source>
        <dbReference type="WBParaSite" id="Csp11.Scaffold522.g2955.t1"/>
    </source>
</evidence>
<dbReference type="Gene3D" id="1.20.1070.10">
    <property type="entry name" value="Rhodopsin 7-helix transmembrane proteins"/>
    <property type="match status" value="1"/>
</dbReference>
<evidence type="ECO:0000313" key="7">
    <source>
        <dbReference type="Proteomes" id="UP000095282"/>
    </source>
</evidence>
<dbReference type="InterPro" id="IPR019427">
    <property type="entry name" value="7TM_GPCR_serpentine_rcpt_Srw"/>
</dbReference>
<accession>A0A1I7T6S0</accession>
<protein>
    <submittedName>
        <fullName evidence="8">G_PROTEIN_RECEP_F1_2 domain-containing protein</fullName>
    </submittedName>
</protein>
<dbReference type="Pfam" id="PF10324">
    <property type="entry name" value="7TM_GPCR_Srw"/>
    <property type="match status" value="1"/>
</dbReference>
<comment type="subcellular location">
    <subcellularLocation>
        <location evidence="1">Membrane</location>
    </subcellularLocation>
</comment>
<dbReference type="PANTHER" id="PTHR22751:SF13">
    <property type="entry name" value="G-PROTEIN COUPLED RECEPTORS FAMILY 1 PROFILE DOMAIN-CONTAINING PROTEIN"/>
    <property type="match status" value="1"/>
</dbReference>
<reference evidence="8" key="1">
    <citation type="submission" date="2016-11" db="UniProtKB">
        <authorList>
            <consortium name="WormBaseParasite"/>
        </authorList>
    </citation>
    <scope>IDENTIFICATION</scope>
</reference>
<dbReference type="InterPro" id="IPR017452">
    <property type="entry name" value="GPCR_Rhodpsn_7TM"/>
</dbReference>
<evidence type="ECO:0000256" key="1">
    <source>
        <dbReference type="ARBA" id="ARBA00004370"/>
    </source>
</evidence>
<keyword evidence="2 5" id="KW-0812">Transmembrane</keyword>
<dbReference type="Proteomes" id="UP000095282">
    <property type="component" value="Unplaced"/>
</dbReference>
<feature type="transmembrane region" description="Helical" evidence="5">
    <location>
        <begin position="85"/>
        <end position="112"/>
    </location>
</feature>
<evidence type="ECO:0000256" key="5">
    <source>
        <dbReference type="SAM" id="Phobius"/>
    </source>
</evidence>
<dbReference type="PROSITE" id="PS50262">
    <property type="entry name" value="G_PROTEIN_RECEP_F1_2"/>
    <property type="match status" value="1"/>
</dbReference>
<dbReference type="GO" id="GO:0016020">
    <property type="term" value="C:membrane"/>
    <property type="evidence" value="ECO:0007669"/>
    <property type="project" value="UniProtKB-SubCell"/>
</dbReference>
<feature type="transmembrane region" description="Helical" evidence="5">
    <location>
        <begin position="48"/>
        <end position="73"/>
    </location>
</feature>
<keyword evidence="7" id="KW-1185">Reference proteome</keyword>
<dbReference type="GO" id="GO:0008528">
    <property type="term" value="F:G protein-coupled peptide receptor activity"/>
    <property type="evidence" value="ECO:0007669"/>
    <property type="project" value="InterPro"/>
</dbReference>
<proteinExistence type="predicted"/>
<keyword evidence="3 5" id="KW-1133">Transmembrane helix</keyword>
<evidence type="ECO:0000256" key="2">
    <source>
        <dbReference type="ARBA" id="ARBA00022692"/>
    </source>
</evidence>
<sequence length="120" mass="13836">MSLMKFRVSRRTNIIISKFSFITENIMSSEEMSDLWNSIFNVVEISNFGVTLVGIGVSFCGIFFNIFHLIVLLQKPMRVLTTNAFLIGIAICDVSRMVVTIIMFGLSFHYYYETTMYSSW</sequence>
<feature type="domain" description="G-protein coupled receptors family 1 profile" evidence="6">
    <location>
        <begin position="64"/>
        <end position="120"/>
    </location>
</feature>
<dbReference type="SUPFAM" id="SSF81321">
    <property type="entry name" value="Family A G protein-coupled receptor-like"/>
    <property type="match status" value="1"/>
</dbReference>